<feature type="binding site" evidence="16">
    <location>
        <position position="185"/>
    </location>
    <ligand>
        <name>substrate</name>
    </ligand>
</feature>
<keyword evidence="18" id="KW-1185">Reference proteome</keyword>
<keyword evidence="13 16" id="KW-0173">Coenzyme A biosynthesis</keyword>
<keyword evidence="12 16" id="KW-0630">Potassium</keyword>
<dbReference type="EC" id="2.7.1.33" evidence="6 16"/>
<evidence type="ECO:0000256" key="3">
    <source>
        <dbReference type="ARBA" id="ARBA00004496"/>
    </source>
</evidence>
<keyword evidence="8 16" id="KW-0808">Transferase</keyword>
<feature type="binding site" evidence="16">
    <location>
        <position position="133"/>
    </location>
    <ligand>
        <name>ATP</name>
        <dbReference type="ChEBI" id="CHEBI:30616"/>
    </ligand>
</feature>
<comment type="cofactor">
    <cofactor evidence="2">
        <name>K(+)</name>
        <dbReference type="ChEBI" id="CHEBI:29103"/>
    </cofactor>
</comment>
<dbReference type="EMBL" id="LANI01000004">
    <property type="protein sequence ID" value="KKJ77521.1"/>
    <property type="molecule type" value="Genomic_DNA"/>
</dbReference>
<evidence type="ECO:0000256" key="7">
    <source>
        <dbReference type="ARBA" id="ARBA00022490"/>
    </source>
</evidence>
<feature type="binding site" evidence="16">
    <location>
        <begin position="6"/>
        <end position="13"/>
    </location>
    <ligand>
        <name>ATP</name>
        <dbReference type="ChEBI" id="CHEBI:30616"/>
    </ligand>
</feature>
<dbReference type="PATRIC" id="fig|1549748.8.peg.3456"/>
<evidence type="ECO:0000256" key="14">
    <source>
        <dbReference type="ARBA" id="ARBA00038036"/>
    </source>
</evidence>
<keyword evidence="9 16" id="KW-0547">Nucleotide-binding</keyword>
<evidence type="ECO:0000256" key="1">
    <source>
        <dbReference type="ARBA" id="ARBA00001206"/>
    </source>
</evidence>
<dbReference type="NCBIfam" id="NF009855">
    <property type="entry name" value="PRK13321.1"/>
    <property type="match status" value="1"/>
</dbReference>
<comment type="similarity">
    <text evidence="14 16">Belongs to the type III pantothenate kinase family.</text>
</comment>
<dbReference type="PANTHER" id="PTHR34265:SF1">
    <property type="entry name" value="TYPE III PANTOTHENATE KINASE"/>
    <property type="match status" value="1"/>
</dbReference>
<dbReference type="NCBIfam" id="NF009844">
    <property type="entry name" value="PRK13318.1-2"/>
    <property type="match status" value="1"/>
</dbReference>
<protein>
    <recommendedName>
        <fullName evidence="15 16">Type III pantothenate kinase</fullName>
        <ecNumber evidence="6 16">2.7.1.33</ecNumber>
    </recommendedName>
    <alternativeName>
        <fullName evidence="16">PanK-III</fullName>
    </alternativeName>
    <alternativeName>
        <fullName evidence="16">Pantothenic acid kinase</fullName>
    </alternativeName>
</protein>
<dbReference type="NCBIfam" id="NF009848">
    <property type="entry name" value="PRK13318.1-6"/>
    <property type="match status" value="1"/>
</dbReference>
<evidence type="ECO:0000313" key="17">
    <source>
        <dbReference type="EMBL" id="KKJ77521.1"/>
    </source>
</evidence>
<dbReference type="GO" id="GO:0004594">
    <property type="term" value="F:pantothenate kinase activity"/>
    <property type="evidence" value="ECO:0007669"/>
    <property type="project" value="UniProtKB-UniRule"/>
</dbReference>
<keyword evidence="10 16" id="KW-0418">Kinase</keyword>
<evidence type="ECO:0000256" key="5">
    <source>
        <dbReference type="ARBA" id="ARBA00011738"/>
    </source>
</evidence>
<evidence type="ECO:0000256" key="15">
    <source>
        <dbReference type="ARBA" id="ARBA00040883"/>
    </source>
</evidence>
<keyword evidence="11 16" id="KW-0067">ATP-binding</keyword>
<feature type="binding site" evidence="16">
    <location>
        <begin position="108"/>
        <end position="111"/>
    </location>
    <ligand>
        <name>substrate</name>
    </ligand>
</feature>
<feature type="active site" description="Proton acceptor" evidence="16">
    <location>
        <position position="110"/>
    </location>
</feature>
<comment type="catalytic activity">
    <reaction evidence="1 16">
        <text>(R)-pantothenate + ATP = (R)-4'-phosphopantothenate + ADP + H(+)</text>
        <dbReference type="Rhea" id="RHEA:16373"/>
        <dbReference type="ChEBI" id="CHEBI:10986"/>
        <dbReference type="ChEBI" id="CHEBI:15378"/>
        <dbReference type="ChEBI" id="CHEBI:29032"/>
        <dbReference type="ChEBI" id="CHEBI:30616"/>
        <dbReference type="ChEBI" id="CHEBI:456216"/>
        <dbReference type="EC" id="2.7.1.33"/>
    </reaction>
</comment>
<keyword evidence="7 16" id="KW-0963">Cytoplasm</keyword>
<evidence type="ECO:0000256" key="6">
    <source>
        <dbReference type="ARBA" id="ARBA00012102"/>
    </source>
</evidence>
<evidence type="ECO:0000256" key="2">
    <source>
        <dbReference type="ARBA" id="ARBA00001958"/>
    </source>
</evidence>
<evidence type="ECO:0000256" key="16">
    <source>
        <dbReference type="HAMAP-Rule" id="MF_01274"/>
    </source>
</evidence>
<dbReference type="Pfam" id="PF03309">
    <property type="entry name" value="Pan_kinase"/>
    <property type="match status" value="1"/>
</dbReference>
<comment type="pathway">
    <text evidence="4 16">Cofactor biosynthesis; coenzyme A biosynthesis; CoA from (R)-pantothenate: step 1/5.</text>
</comment>
<sequence>MLLVIDSGNTNVVFAVYDGHEQKGYWRATSDSKKTADEYAVWLTQLMALKGLEPKDITGAILANVVPASNYNLKTLCQSYFSCTPLMVELGKIDLGLRVNIDHPEQAGADRLVNAVAGYQRYGGNLILIDFGTATTFDIVGADGAYEGGVIAPGVNLSIEALYMASAKLPRIDIKAPSQVIGKATVPAMESGIFWGYISMVEGMVQRIRDEYGAPMKVIATGGLAQLFDTATDVIDHIDKDVTLRGLIAIYELNSQKT</sequence>
<dbReference type="Proteomes" id="UP000034491">
    <property type="component" value="Unassembled WGS sequence"/>
</dbReference>
<dbReference type="GO" id="GO:0046872">
    <property type="term" value="F:metal ion binding"/>
    <property type="evidence" value="ECO:0007669"/>
    <property type="project" value="UniProtKB-KW"/>
</dbReference>
<dbReference type="GO" id="GO:0005737">
    <property type="term" value="C:cytoplasm"/>
    <property type="evidence" value="ECO:0007669"/>
    <property type="project" value="UniProtKB-SubCell"/>
</dbReference>
<evidence type="ECO:0000256" key="13">
    <source>
        <dbReference type="ARBA" id="ARBA00022993"/>
    </source>
</evidence>
<dbReference type="HAMAP" id="MF_01274">
    <property type="entry name" value="Pantothen_kinase_3"/>
    <property type="match status" value="1"/>
</dbReference>
<dbReference type="InterPro" id="IPR043129">
    <property type="entry name" value="ATPase_NBD"/>
</dbReference>
<dbReference type="Gene3D" id="3.30.420.40">
    <property type="match status" value="2"/>
</dbReference>
<evidence type="ECO:0000313" key="18">
    <source>
        <dbReference type="Proteomes" id="UP000034491"/>
    </source>
</evidence>
<dbReference type="STRING" id="1549748.WH95_07475"/>
<comment type="function">
    <text evidence="16">Catalyzes the phosphorylation of pantothenate (Pan), the first step in CoA biosynthesis.</text>
</comment>
<dbReference type="GO" id="GO:0005524">
    <property type="term" value="F:ATP binding"/>
    <property type="evidence" value="ECO:0007669"/>
    <property type="project" value="UniProtKB-UniRule"/>
</dbReference>
<keyword evidence="16" id="KW-0479">Metal-binding</keyword>
<feature type="binding site" evidence="16">
    <location>
        <position position="130"/>
    </location>
    <ligand>
        <name>K(+)</name>
        <dbReference type="ChEBI" id="CHEBI:29103"/>
    </ligand>
</feature>
<name>A0A0M2R756_9PROT</name>
<evidence type="ECO:0000256" key="11">
    <source>
        <dbReference type="ARBA" id="ARBA00022840"/>
    </source>
</evidence>
<evidence type="ECO:0000256" key="10">
    <source>
        <dbReference type="ARBA" id="ARBA00022777"/>
    </source>
</evidence>
<dbReference type="CDD" id="cd24015">
    <property type="entry name" value="ASKHA_NBD_PanK-III"/>
    <property type="match status" value="1"/>
</dbReference>
<comment type="caution">
    <text evidence="17">The sequence shown here is derived from an EMBL/GenBank/DDBJ whole genome shotgun (WGS) entry which is preliminary data.</text>
</comment>
<evidence type="ECO:0000256" key="8">
    <source>
        <dbReference type="ARBA" id="ARBA00022679"/>
    </source>
</evidence>
<dbReference type="AlphaFoldDB" id="A0A0M2R756"/>
<dbReference type="NCBIfam" id="TIGR00671">
    <property type="entry name" value="baf"/>
    <property type="match status" value="1"/>
</dbReference>
<dbReference type="RefSeq" id="WP_046505105.1">
    <property type="nucleotide sequence ID" value="NZ_LANI01000004.1"/>
</dbReference>
<comment type="cofactor">
    <cofactor evidence="16">
        <name>NH4(+)</name>
        <dbReference type="ChEBI" id="CHEBI:28938"/>
    </cofactor>
    <cofactor evidence="16">
        <name>K(+)</name>
        <dbReference type="ChEBI" id="CHEBI:29103"/>
    </cofactor>
    <text evidence="16">A monovalent cation. Ammonium or potassium.</text>
</comment>
<dbReference type="SUPFAM" id="SSF53067">
    <property type="entry name" value="Actin-like ATPase domain"/>
    <property type="match status" value="2"/>
</dbReference>
<dbReference type="GO" id="GO:0015937">
    <property type="term" value="P:coenzyme A biosynthetic process"/>
    <property type="evidence" value="ECO:0007669"/>
    <property type="project" value="UniProtKB-UniRule"/>
</dbReference>
<evidence type="ECO:0000256" key="12">
    <source>
        <dbReference type="ARBA" id="ARBA00022958"/>
    </source>
</evidence>
<accession>A0A0M2R756</accession>
<reference evidence="17 18" key="1">
    <citation type="submission" date="2015-03" db="EMBL/GenBank/DDBJ databases">
        <title>Genome sequence of Kiloniella sp. P1-1, isolated from the gut microflora of Pacific white shrimp, Penaeus vannamei.</title>
        <authorList>
            <person name="Shao Z."/>
            <person name="Wang L."/>
            <person name="Li X."/>
        </authorList>
    </citation>
    <scope>NUCLEOTIDE SEQUENCE [LARGE SCALE GENOMIC DNA]</scope>
    <source>
        <strain evidence="17 18">P1-1</strain>
    </source>
</reference>
<evidence type="ECO:0000256" key="4">
    <source>
        <dbReference type="ARBA" id="ARBA00005225"/>
    </source>
</evidence>
<dbReference type="PANTHER" id="PTHR34265">
    <property type="entry name" value="TYPE III PANTOTHENATE KINASE"/>
    <property type="match status" value="1"/>
</dbReference>
<organism evidence="17 18">
    <name type="scientific">Kiloniella litopenaei</name>
    <dbReference type="NCBI Taxonomy" id="1549748"/>
    <lineage>
        <taxon>Bacteria</taxon>
        <taxon>Pseudomonadati</taxon>
        <taxon>Pseudomonadota</taxon>
        <taxon>Alphaproteobacteria</taxon>
        <taxon>Rhodospirillales</taxon>
        <taxon>Kiloniellaceae</taxon>
        <taxon>Kiloniella</taxon>
    </lineage>
</organism>
<dbReference type="OrthoDB" id="9804707at2"/>
<evidence type="ECO:0000256" key="9">
    <source>
        <dbReference type="ARBA" id="ARBA00022741"/>
    </source>
</evidence>
<proteinExistence type="inferred from homology"/>
<dbReference type="UniPathway" id="UPA00241">
    <property type="reaction ID" value="UER00352"/>
</dbReference>
<comment type="subcellular location">
    <subcellularLocation>
        <location evidence="3 16">Cytoplasm</location>
    </subcellularLocation>
</comment>
<comment type="caution">
    <text evidence="16">Lacks conserved residue(s) required for the propagation of feature annotation.</text>
</comment>
<dbReference type="InterPro" id="IPR004619">
    <property type="entry name" value="Type_III_PanK"/>
</dbReference>
<comment type="subunit">
    <text evidence="5 16">Homodimer.</text>
</comment>
<gene>
    <name evidence="16" type="primary">coaX</name>
    <name evidence="17" type="ORF">WH95_07475</name>
</gene>